<evidence type="ECO:0000256" key="4">
    <source>
        <dbReference type="ARBA" id="ARBA00021815"/>
    </source>
</evidence>
<dbReference type="STRING" id="5722.A2FLS3"/>
<evidence type="ECO:0000256" key="3">
    <source>
        <dbReference type="ARBA" id="ARBA00007460"/>
    </source>
</evidence>
<dbReference type="KEGG" id="tva:4751893"/>
<dbReference type="GO" id="GO:0005930">
    <property type="term" value="C:axoneme"/>
    <property type="evidence" value="ECO:0000318"/>
    <property type="project" value="GO_Central"/>
</dbReference>
<dbReference type="PANTHER" id="PTHR21532:SF0">
    <property type="entry name" value="CILIA- AND FLAGELLA-ASSOCIATED PROTEIN 36"/>
    <property type="match status" value="1"/>
</dbReference>
<evidence type="ECO:0000313" key="13">
    <source>
        <dbReference type="Proteomes" id="UP000001542"/>
    </source>
</evidence>
<dbReference type="AlphaFoldDB" id="A2FLS3"/>
<evidence type="ECO:0000256" key="5">
    <source>
        <dbReference type="ARBA" id="ARBA00022490"/>
    </source>
</evidence>
<dbReference type="InterPro" id="IPR038888">
    <property type="entry name" value="CFAP36"/>
</dbReference>
<gene>
    <name evidence="12" type="ORF">TVAG_105840</name>
</gene>
<keyword evidence="13" id="KW-1185">Reference proteome</keyword>
<dbReference type="InParanoid" id="A2FLS3"/>
<name>A2FLS3_TRIV3</name>
<dbReference type="RefSeq" id="XP_001307095.1">
    <property type="nucleotide sequence ID" value="XM_001307094.1"/>
</dbReference>
<protein>
    <recommendedName>
        <fullName evidence="4">Cilia- and flagella-associated protein 36</fullName>
    </recommendedName>
    <alternativeName>
        <fullName evidence="9">Coiled-coil domain-containing protein 104</fullName>
    </alternativeName>
</protein>
<evidence type="ECO:0000256" key="8">
    <source>
        <dbReference type="ARBA" id="ARBA00023273"/>
    </source>
</evidence>
<evidence type="ECO:0000256" key="1">
    <source>
        <dbReference type="ARBA" id="ARBA00004138"/>
    </source>
</evidence>
<comment type="subcellular location">
    <subcellularLocation>
        <location evidence="1">Cell projection</location>
        <location evidence="1">Cilium</location>
    </subcellularLocation>
    <subcellularLocation>
        <location evidence="2">Cytoplasm</location>
    </subcellularLocation>
</comment>
<dbReference type="Gene3D" id="1.20.1520.10">
    <property type="entry name" value="ADP-ribosylation factor-like 2-binding protein, domain"/>
    <property type="match status" value="1"/>
</dbReference>
<dbReference type="EMBL" id="DS113873">
    <property type="protein sequence ID" value="EAX94165.1"/>
    <property type="molecule type" value="Genomic_DNA"/>
</dbReference>
<dbReference type="VEuPathDB" id="TrichDB:TVAGG3_0515240"/>
<organism evidence="12 13">
    <name type="scientific">Trichomonas vaginalis (strain ATCC PRA-98 / G3)</name>
    <dbReference type="NCBI Taxonomy" id="412133"/>
    <lineage>
        <taxon>Eukaryota</taxon>
        <taxon>Metamonada</taxon>
        <taxon>Parabasalia</taxon>
        <taxon>Trichomonadida</taxon>
        <taxon>Trichomonadidae</taxon>
        <taxon>Trichomonas</taxon>
    </lineage>
</organism>
<evidence type="ECO:0000256" key="7">
    <source>
        <dbReference type="ARBA" id="ARBA00023069"/>
    </source>
</evidence>
<proteinExistence type="inferred from homology"/>
<keyword evidence="7" id="KW-0969">Cilium</keyword>
<feature type="compositionally biased region" description="Polar residues" evidence="10">
    <location>
        <begin position="230"/>
        <end position="241"/>
    </location>
</feature>
<accession>A2FLS3</accession>
<feature type="compositionally biased region" description="Pro residues" evidence="10">
    <location>
        <begin position="188"/>
        <end position="213"/>
    </location>
</feature>
<dbReference type="InterPro" id="IPR042541">
    <property type="entry name" value="BART_sf"/>
</dbReference>
<dbReference type="InterPro" id="IPR023379">
    <property type="entry name" value="BART_dom"/>
</dbReference>
<keyword evidence="6" id="KW-0175">Coiled coil</keyword>
<keyword evidence="8" id="KW-0966">Cell projection</keyword>
<reference evidence="12" key="2">
    <citation type="journal article" date="2007" name="Science">
        <title>Draft genome sequence of the sexually transmitted pathogen Trichomonas vaginalis.</title>
        <authorList>
            <person name="Carlton J.M."/>
            <person name="Hirt R.P."/>
            <person name="Silva J.C."/>
            <person name="Delcher A.L."/>
            <person name="Schatz M."/>
            <person name="Zhao Q."/>
            <person name="Wortman J.R."/>
            <person name="Bidwell S.L."/>
            <person name="Alsmark U.C.M."/>
            <person name="Besteiro S."/>
            <person name="Sicheritz-Ponten T."/>
            <person name="Noel C.J."/>
            <person name="Dacks J.B."/>
            <person name="Foster P.G."/>
            <person name="Simillion C."/>
            <person name="Van de Peer Y."/>
            <person name="Miranda-Saavedra D."/>
            <person name="Barton G.J."/>
            <person name="Westrop G.D."/>
            <person name="Mueller S."/>
            <person name="Dessi D."/>
            <person name="Fiori P.L."/>
            <person name="Ren Q."/>
            <person name="Paulsen I."/>
            <person name="Zhang H."/>
            <person name="Bastida-Corcuera F.D."/>
            <person name="Simoes-Barbosa A."/>
            <person name="Brown M.T."/>
            <person name="Hayes R.D."/>
            <person name="Mukherjee M."/>
            <person name="Okumura C.Y."/>
            <person name="Schneider R."/>
            <person name="Smith A.J."/>
            <person name="Vanacova S."/>
            <person name="Villalvazo M."/>
            <person name="Haas B.J."/>
            <person name="Pertea M."/>
            <person name="Feldblyum T.V."/>
            <person name="Utterback T.R."/>
            <person name="Shu C.L."/>
            <person name="Osoegawa K."/>
            <person name="de Jong P.J."/>
            <person name="Hrdy I."/>
            <person name="Horvathova L."/>
            <person name="Zubacova Z."/>
            <person name="Dolezal P."/>
            <person name="Malik S.B."/>
            <person name="Logsdon J.M. Jr."/>
            <person name="Henze K."/>
            <person name="Gupta A."/>
            <person name="Wang C.C."/>
            <person name="Dunne R.L."/>
            <person name="Upcroft J.A."/>
            <person name="Upcroft P."/>
            <person name="White O."/>
            <person name="Salzberg S.L."/>
            <person name="Tang P."/>
            <person name="Chiu C.-H."/>
            <person name="Lee Y.-S."/>
            <person name="Embley T.M."/>
            <person name="Coombs G.H."/>
            <person name="Mottram J.C."/>
            <person name="Tachezy J."/>
            <person name="Fraser-Liggett C.M."/>
            <person name="Johnson P.J."/>
        </authorList>
    </citation>
    <scope>NUCLEOTIDE SEQUENCE [LARGE SCALE GENOMIC DNA]</scope>
    <source>
        <strain evidence="12">G3</strain>
    </source>
</reference>
<evidence type="ECO:0000313" key="12">
    <source>
        <dbReference type="EMBL" id="EAX94165.1"/>
    </source>
</evidence>
<dbReference type="Pfam" id="PF11527">
    <property type="entry name" value="ARL2_Bind_BART"/>
    <property type="match status" value="1"/>
</dbReference>
<evidence type="ECO:0000256" key="6">
    <source>
        <dbReference type="ARBA" id="ARBA00023054"/>
    </source>
</evidence>
<dbReference type="Proteomes" id="UP000001542">
    <property type="component" value="Unassembled WGS sequence"/>
</dbReference>
<evidence type="ECO:0000256" key="2">
    <source>
        <dbReference type="ARBA" id="ARBA00004496"/>
    </source>
</evidence>
<dbReference type="SMR" id="A2FLS3"/>
<reference evidence="12" key="1">
    <citation type="submission" date="2006-10" db="EMBL/GenBank/DDBJ databases">
        <authorList>
            <person name="Amadeo P."/>
            <person name="Zhao Q."/>
            <person name="Wortman J."/>
            <person name="Fraser-Liggett C."/>
            <person name="Carlton J."/>
        </authorList>
    </citation>
    <scope>NUCLEOTIDE SEQUENCE</scope>
    <source>
        <strain evidence="12">G3</strain>
    </source>
</reference>
<dbReference type="VEuPathDB" id="TrichDB:TVAG_105840"/>
<dbReference type="PANTHER" id="PTHR21532">
    <property type="entry name" value="PHOSPHODIESTERASE HL"/>
    <property type="match status" value="1"/>
</dbReference>
<dbReference type="OrthoDB" id="272687at2759"/>
<keyword evidence="5" id="KW-0963">Cytoplasm</keyword>
<evidence type="ECO:0000256" key="9">
    <source>
        <dbReference type="ARBA" id="ARBA00031593"/>
    </source>
</evidence>
<sequence length="333" mass="37537">MSKHSIMEYVLEFFASPMWTDTIKDFVLENCYIFTGEEEFDHEHFKCHQRFCKIIEDTLNIYLLDVINVSFDQFQDACFRTSKNPNSVGGRVLSVLKQATDFRYFAAKMYAYNLMLDREAAISFDVQGPSENAFFVTSNATAADVATTNDELLLATDSMQKVEKELGLPPSAPTLNIPVTEDAKPQEKPAPAPAPAPSPAPVPETPKPAPAPLPAVELPKPAPEEAKSARTISPIPSSSELKISDAEREAMRRKIQREREQMAKTISEEEMQKRKEAFQKRREALVSQKRQECKENIELNLKKHEKPAPVVEEDPDEALRRALAKRVKTIIGE</sequence>
<evidence type="ECO:0000259" key="11">
    <source>
        <dbReference type="Pfam" id="PF11527"/>
    </source>
</evidence>
<dbReference type="GO" id="GO:0097546">
    <property type="term" value="C:ciliary base"/>
    <property type="evidence" value="ECO:0000318"/>
    <property type="project" value="GO_Central"/>
</dbReference>
<comment type="similarity">
    <text evidence="3">Belongs to the CFAP36 family.</text>
</comment>
<feature type="region of interest" description="Disordered" evidence="10">
    <location>
        <begin position="167"/>
        <end position="246"/>
    </location>
</feature>
<feature type="domain" description="BART" evidence="11">
    <location>
        <begin position="3"/>
        <end position="117"/>
    </location>
</feature>
<evidence type="ECO:0000256" key="10">
    <source>
        <dbReference type="SAM" id="MobiDB-lite"/>
    </source>
</evidence>
<dbReference type="OMA" id="TECHNEF"/>